<gene>
    <name evidence="1" type="ORF">PoB_000445200</name>
</gene>
<protein>
    <submittedName>
        <fullName evidence="1">Uncharacterized protein</fullName>
    </submittedName>
</protein>
<comment type="caution">
    <text evidence="1">The sequence shown here is derived from an EMBL/GenBank/DDBJ whole genome shotgun (WGS) entry which is preliminary data.</text>
</comment>
<evidence type="ECO:0000313" key="2">
    <source>
        <dbReference type="Proteomes" id="UP000735302"/>
    </source>
</evidence>
<keyword evidence="2" id="KW-1185">Reference proteome</keyword>
<evidence type="ECO:0000313" key="1">
    <source>
        <dbReference type="EMBL" id="GFN77946.1"/>
    </source>
</evidence>
<reference evidence="1 2" key="1">
    <citation type="journal article" date="2021" name="Elife">
        <title>Chloroplast acquisition without the gene transfer in kleptoplastic sea slugs, Plakobranchus ocellatus.</title>
        <authorList>
            <person name="Maeda T."/>
            <person name="Takahashi S."/>
            <person name="Yoshida T."/>
            <person name="Shimamura S."/>
            <person name="Takaki Y."/>
            <person name="Nagai Y."/>
            <person name="Toyoda A."/>
            <person name="Suzuki Y."/>
            <person name="Arimoto A."/>
            <person name="Ishii H."/>
            <person name="Satoh N."/>
            <person name="Nishiyama T."/>
            <person name="Hasebe M."/>
            <person name="Maruyama T."/>
            <person name="Minagawa J."/>
            <person name="Obokata J."/>
            <person name="Shigenobu S."/>
        </authorList>
    </citation>
    <scope>NUCLEOTIDE SEQUENCE [LARGE SCALE GENOMIC DNA]</scope>
</reference>
<dbReference type="EMBL" id="BLXT01000514">
    <property type="protein sequence ID" value="GFN77946.1"/>
    <property type="molecule type" value="Genomic_DNA"/>
</dbReference>
<sequence>MVPPKERDVTEALTESREGICHIGFSPRKADCVIDNWCGVARGPGFYRFVAQSDCHSDEEIGIHSVEPG</sequence>
<organism evidence="1 2">
    <name type="scientific">Plakobranchus ocellatus</name>
    <dbReference type="NCBI Taxonomy" id="259542"/>
    <lineage>
        <taxon>Eukaryota</taxon>
        <taxon>Metazoa</taxon>
        <taxon>Spiralia</taxon>
        <taxon>Lophotrochozoa</taxon>
        <taxon>Mollusca</taxon>
        <taxon>Gastropoda</taxon>
        <taxon>Heterobranchia</taxon>
        <taxon>Euthyneura</taxon>
        <taxon>Panpulmonata</taxon>
        <taxon>Sacoglossa</taxon>
        <taxon>Placobranchoidea</taxon>
        <taxon>Plakobranchidae</taxon>
        <taxon>Plakobranchus</taxon>
    </lineage>
</organism>
<proteinExistence type="predicted"/>
<dbReference type="AlphaFoldDB" id="A0AAV3Y761"/>
<name>A0AAV3Y761_9GAST</name>
<dbReference type="Proteomes" id="UP000735302">
    <property type="component" value="Unassembled WGS sequence"/>
</dbReference>
<accession>A0AAV3Y761</accession>